<gene>
    <name evidence="5" type="primary">U6500N02820</name>
    <name evidence="5" type="ORF">SEUBUCD650_0N02820</name>
</gene>
<dbReference type="InterPro" id="IPR001680">
    <property type="entry name" value="WD40_rpt"/>
</dbReference>
<evidence type="ECO:0000256" key="2">
    <source>
        <dbReference type="ARBA" id="ARBA00022737"/>
    </source>
</evidence>
<evidence type="ECO:0000256" key="1">
    <source>
        <dbReference type="ARBA" id="ARBA00022574"/>
    </source>
</evidence>
<name>A0ABN8VGI8_SACEU</name>
<feature type="region of interest" description="Disordered" evidence="4">
    <location>
        <begin position="367"/>
        <end position="411"/>
    </location>
</feature>
<evidence type="ECO:0000313" key="6">
    <source>
        <dbReference type="Proteomes" id="UP001152964"/>
    </source>
</evidence>
<evidence type="ECO:0000256" key="4">
    <source>
        <dbReference type="SAM" id="MobiDB-lite"/>
    </source>
</evidence>
<dbReference type="InterPro" id="IPR039328">
    <property type="entry name" value="WDR89"/>
</dbReference>
<dbReference type="SMART" id="SM00320">
    <property type="entry name" value="WD40"/>
    <property type="match status" value="4"/>
</dbReference>
<protein>
    <recommendedName>
        <fullName evidence="7">YNL035C-like protein</fullName>
    </recommendedName>
</protein>
<dbReference type="EMBL" id="OX291504">
    <property type="protein sequence ID" value="CAI1689135.1"/>
    <property type="molecule type" value="Genomic_DNA"/>
</dbReference>
<dbReference type="PANTHER" id="PTHR22889">
    <property type="entry name" value="WD REPEAT-CONTAINING PROTEIN 89"/>
    <property type="match status" value="1"/>
</dbReference>
<dbReference type="Proteomes" id="UP001152964">
    <property type="component" value="Chromosome 14"/>
</dbReference>
<accession>A0ABN8VGI8</accession>
<dbReference type="PROSITE" id="PS50082">
    <property type="entry name" value="WD_REPEATS_2"/>
    <property type="match status" value="1"/>
</dbReference>
<evidence type="ECO:0000256" key="3">
    <source>
        <dbReference type="PROSITE-ProRule" id="PRU00221"/>
    </source>
</evidence>
<dbReference type="PANTHER" id="PTHR22889:SF0">
    <property type="entry name" value="WD REPEAT-CONTAINING PROTEIN 89"/>
    <property type="match status" value="1"/>
</dbReference>
<keyword evidence="2" id="KW-0677">Repeat</keyword>
<feature type="compositionally biased region" description="Basic residues" evidence="4">
    <location>
        <begin position="390"/>
        <end position="411"/>
    </location>
</feature>
<organism evidence="5 6">
    <name type="scientific">Saccharomyces eubayanus</name>
    <name type="common">Yeast</name>
    <dbReference type="NCBI Taxonomy" id="1080349"/>
    <lineage>
        <taxon>Eukaryota</taxon>
        <taxon>Fungi</taxon>
        <taxon>Dikarya</taxon>
        <taxon>Ascomycota</taxon>
        <taxon>Saccharomycotina</taxon>
        <taxon>Saccharomycetes</taxon>
        <taxon>Saccharomycetales</taxon>
        <taxon>Saccharomycetaceae</taxon>
        <taxon>Saccharomyces</taxon>
    </lineage>
</organism>
<reference evidence="5" key="1">
    <citation type="submission" date="2022-08" db="EMBL/GenBank/DDBJ databases">
        <authorList>
            <person name="Byrne P K."/>
        </authorList>
    </citation>
    <scope>NUCLEOTIDE SEQUENCE</scope>
    <source>
        <strain evidence="5">UCD650</strain>
    </source>
</reference>
<dbReference type="InterPro" id="IPR015943">
    <property type="entry name" value="WD40/YVTN_repeat-like_dom_sf"/>
</dbReference>
<sequence length="411" mass="46130">MATTTHLSPIFIQKTSQSTPLNMNSYSLVELSSFGSENWCLKLQPSYKHGLLTGLSNGEICLLDWNTGKPLQKIRASETAINDMKVIDSDFVAGNLISSASIDSVKVFDIRSNDCVAKINNETNSPFLSLDSRHGLLACGTELHGIDATIHIYDVRKWDTPLRSLVDSHHDDVTCIKFHPSDVNVLLSGSTDGYTNIYDLKQDDEEDALHQVINYASIHSCGWLSPKRIYTLSHMETFSVHELNDKSDELKEPQPLDFGDIRKAWNCDYVVDVYPGFIATGKTQEGAGELRLLPFKDEKIDIENGVVIPHAHGDEVVRDVLVSAQNTDVLYSCGEDGCVKIWKNNLGPLNTPESFWDYSERMSVLEDENKEAPTSLEEPLIIQKESVTTKPKKEKHKKSKKHSKKSRFKPY</sequence>
<dbReference type="InterPro" id="IPR036322">
    <property type="entry name" value="WD40_repeat_dom_sf"/>
</dbReference>
<keyword evidence="1 3" id="KW-0853">WD repeat</keyword>
<evidence type="ECO:0000313" key="5">
    <source>
        <dbReference type="EMBL" id="CAI1689135.1"/>
    </source>
</evidence>
<dbReference type="PROSITE" id="PS50294">
    <property type="entry name" value="WD_REPEATS_REGION"/>
    <property type="match status" value="1"/>
</dbReference>
<dbReference type="Pfam" id="PF00400">
    <property type="entry name" value="WD40"/>
    <property type="match status" value="2"/>
</dbReference>
<dbReference type="Gene3D" id="2.130.10.10">
    <property type="entry name" value="YVTN repeat-like/Quinoprotein amine dehydrogenase"/>
    <property type="match status" value="1"/>
</dbReference>
<dbReference type="SUPFAM" id="SSF50978">
    <property type="entry name" value="WD40 repeat-like"/>
    <property type="match status" value="1"/>
</dbReference>
<keyword evidence="6" id="KW-1185">Reference proteome</keyword>
<evidence type="ECO:0008006" key="7">
    <source>
        <dbReference type="Google" id="ProtNLM"/>
    </source>
</evidence>
<feature type="repeat" description="WD" evidence="3">
    <location>
        <begin position="166"/>
        <end position="208"/>
    </location>
</feature>
<proteinExistence type="predicted"/>